<gene>
    <name evidence="2" type="ORF">IAC44_00345</name>
</gene>
<dbReference type="PROSITE" id="PS51257">
    <property type="entry name" value="PROKAR_LIPOPROTEIN"/>
    <property type="match status" value="1"/>
</dbReference>
<protein>
    <recommendedName>
        <fullName evidence="4">Lipoprotein</fullName>
    </recommendedName>
</protein>
<evidence type="ECO:0008006" key="4">
    <source>
        <dbReference type="Google" id="ProtNLM"/>
    </source>
</evidence>
<organism evidence="2 3">
    <name type="scientific">Candidatus Merdimorpha stercoravium</name>
    <dbReference type="NCBI Taxonomy" id="2840863"/>
    <lineage>
        <taxon>Bacteria</taxon>
        <taxon>Pseudomonadati</taxon>
        <taxon>Bacteroidota</taxon>
        <taxon>Flavobacteriia</taxon>
        <taxon>Flavobacteriales</taxon>
        <taxon>Candidatus Merdimorpha</taxon>
    </lineage>
</organism>
<feature type="signal peptide" evidence="1">
    <location>
        <begin position="1"/>
        <end position="23"/>
    </location>
</feature>
<evidence type="ECO:0000256" key="1">
    <source>
        <dbReference type="SAM" id="SignalP"/>
    </source>
</evidence>
<reference evidence="2" key="1">
    <citation type="submission" date="2020-10" db="EMBL/GenBank/DDBJ databases">
        <authorList>
            <person name="Gilroy R."/>
        </authorList>
    </citation>
    <scope>NUCLEOTIDE SEQUENCE</scope>
    <source>
        <strain evidence="2">1383</strain>
    </source>
</reference>
<evidence type="ECO:0000313" key="2">
    <source>
        <dbReference type="EMBL" id="HIT97268.1"/>
    </source>
</evidence>
<dbReference type="AlphaFoldDB" id="A0A9D1H877"/>
<dbReference type="Proteomes" id="UP000824161">
    <property type="component" value="Unassembled WGS sequence"/>
</dbReference>
<accession>A0A9D1H877</accession>
<comment type="caution">
    <text evidence="2">The sequence shown here is derived from an EMBL/GenBank/DDBJ whole genome shotgun (WGS) entry which is preliminary data.</text>
</comment>
<feature type="chain" id="PRO_5038734484" description="Lipoprotein" evidence="1">
    <location>
        <begin position="24"/>
        <end position="200"/>
    </location>
</feature>
<name>A0A9D1H877_9FLAO</name>
<evidence type="ECO:0000313" key="3">
    <source>
        <dbReference type="Proteomes" id="UP000824161"/>
    </source>
</evidence>
<proteinExistence type="predicted"/>
<keyword evidence="1" id="KW-0732">Signal</keyword>
<reference evidence="2" key="2">
    <citation type="journal article" date="2021" name="PeerJ">
        <title>Extensive microbial diversity within the chicken gut microbiome revealed by metagenomics and culture.</title>
        <authorList>
            <person name="Gilroy R."/>
            <person name="Ravi A."/>
            <person name="Getino M."/>
            <person name="Pursley I."/>
            <person name="Horton D.L."/>
            <person name="Alikhan N.F."/>
            <person name="Baker D."/>
            <person name="Gharbi K."/>
            <person name="Hall N."/>
            <person name="Watson M."/>
            <person name="Adriaenssens E.M."/>
            <person name="Foster-Nyarko E."/>
            <person name="Jarju S."/>
            <person name="Secka A."/>
            <person name="Antonio M."/>
            <person name="Oren A."/>
            <person name="Chaudhuri R.R."/>
            <person name="La Ragione R."/>
            <person name="Hildebrand F."/>
            <person name="Pallen M.J."/>
        </authorList>
    </citation>
    <scope>NUCLEOTIDE SEQUENCE</scope>
    <source>
        <strain evidence="2">1383</strain>
    </source>
</reference>
<sequence length="200" mass="22084">MERKCCFGLAMLVALTTAMVSCSKDIGGSSTENVEITGACAMGWGSVNPSVSEYSSYDLYLFGKGINPNNYLVTGSGEMGTGWLIRMDCCCLNEEIAKLEKGENGKLCYDKIVPGTYTWDGSEELKHLRIFGVYVSLYQDDRRVEWYSTDEGKVTACTVEIKRGHLGERYEATGEISLADGKELSFVWKGGAVEHRYNAQ</sequence>
<dbReference type="EMBL" id="DVLY01000005">
    <property type="protein sequence ID" value="HIT97268.1"/>
    <property type="molecule type" value="Genomic_DNA"/>
</dbReference>